<keyword evidence="4" id="KW-0808">Transferase</keyword>
<dbReference type="Pfam" id="PF00590">
    <property type="entry name" value="TP_methylase"/>
    <property type="match status" value="1"/>
</dbReference>
<dbReference type="InParanoid" id="L0AAI5"/>
<proteinExistence type="inferred from homology"/>
<dbReference type="FunCoup" id="L0AAI5">
    <property type="interactions" value="176"/>
</dbReference>
<dbReference type="EMBL" id="CP003378">
    <property type="protein sequence ID" value="AFZ70928.1"/>
    <property type="molecule type" value="Genomic_DNA"/>
</dbReference>
<evidence type="ECO:0000256" key="1">
    <source>
        <dbReference type="ARBA" id="ARBA00005156"/>
    </source>
</evidence>
<dbReference type="InterPro" id="IPR004551">
    <property type="entry name" value="Dphthn_synthase"/>
</dbReference>
<feature type="binding site" evidence="6">
    <location>
        <position position="84"/>
    </location>
    <ligand>
        <name>S-adenosyl-L-methionine</name>
        <dbReference type="ChEBI" id="CHEBI:59789"/>
    </ligand>
</feature>
<reference evidence="9" key="1">
    <citation type="submission" date="2012-03" db="EMBL/GenBank/DDBJ databases">
        <title>Complete genome of Caldisphaera lagunensis DSM 15908.</title>
        <authorList>
            <person name="Lucas S."/>
            <person name="Copeland A."/>
            <person name="Lapidus A."/>
            <person name="Glavina del Rio T."/>
            <person name="Dalin E."/>
            <person name="Tice H."/>
            <person name="Bruce D."/>
            <person name="Goodwin L."/>
            <person name="Pitluck S."/>
            <person name="Peters L."/>
            <person name="Mikhailova N."/>
            <person name="Teshima H."/>
            <person name="Kyrpides N."/>
            <person name="Mavromatis K."/>
            <person name="Ivanova N."/>
            <person name="Brettin T."/>
            <person name="Detter J.C."/>
            <person name="Han C."/>
            <person name="Larimer F."/>
            <person name="Land M."/>
            <person name="Hauser L."/>
            <person name="Markowitz V."/>
            <person name="Cheng J.-F."/>
            <person name="Hugenholtz P."/>
            <person name="Woyke T."/>
            <person name="Wu D."/>
            <person name="Spring S."/>
            <person name="Schroeder M."/>
            <person name="Brambilla E."/>
            <person name="Klenk H.-P."/>
            <person name="Eisen J.A."/>
        </authorList>
    </citation>
    <scope>NUCLEOTIDE SEQUENCE [LARGE SCALE GENOMIC DNA]</scope>
    <source>
        <strain evidence="9">DSM 15908 / JCM 11604 / IC-154</strain>
    </source>
</reference>
<keyword evidence="9" id="KW-1185">Reference proteome</keyword>
<dbReference type="NCBIfam" id="TIGR00522">
    <property type="entry name" value="dph5"/>
    <property type="match status" value="1"/>
</dbReference>
<dbReference type="SUPFAM" id="SSF53790">
    <property type="entry name" value="Tetrapyrrole methylase"/>
    <property type="match status" value="1"/>
</dbReference>
<comment type="similarity">
    <text evidence="2">Belongs to the diphthine synthase family.</text>
</comment>
<dbReference type="GO" id="GO:0004164">
    <property type="term" value="F:diphthine synthase activity"/>
    <property type="evidence" value="ECO:0007669"/>
    <property type="project" value="InterPro"/>
</dbReference>
<feature type="binding site" evidence="6">
    <location>
        <position position="229"/>
    </location>
    <ligand>
        <name>S-adenosyl-L-methionine</name>
        <dbReference type="ChEBI" id="CHEBI:59789"/>
    </ligand>
</feature>
<evidence type="ECO:0000256" key="4">
    <source>
        <dbReference type="ARBA" id="ARBA00022679"/>
    </source>
</evidence>
<evidence type="ECO:0000313" key="8">
    <source>
        <dbReference type="EMBL" id="AFZ70928.1"/>
    </source>
</evidence>
<sequence>MPLYLIGLNHEYITKKALEYIKSSDLIIIDSYTMPNSDKIVSDVLNIAKEKKVIIANRRMLEDESSDVLNIAKEKKVGIIIPGDPLIATTHASIVIDAKIKNIDVEIINGISGICMTKSLSGLQYYKYGKTLTIPGPWRNVKAYSLLFNLYANLCIKAHTLLLFDIDDNKKTLDASIGIKTILELNNELKLYSYLEKLLGILIHAGDKNMFIGNSLRNLLDDANIEEPYSLVIPSNLHSEEEKYLKYVLGIKSEALENHKKYIKEDFCKYMQYLSNYI</sequence>
<dbReference type="InterPro" id="IPR014777">
    <property type="entry name" value="4pyrrole_Mease_sub1"/>
</dbReference>
<feature type="domain" description="Tetrapyrrole methylase" evidence="7">
    <location>
        <begin position="9"/>
        <end position="138"/>
    </location>
</feature>
<dbReference type="RefSeq" id="WP_015232825.1">
    <property type="nucleotide sequence ID" value="NC_019791.1"/>
</dbReference>
<dbReference type="STRING" id="1056495.Calag_1209"/>
<evidence type="ECO:0000256" key="5">
    <source>
        <dbReference type="ARBA" id="ARBA00022691"/>
    </source>
</evidence>
<feature type="binding site" evidence="6">
    <location>
        <begin position="112"/>
        <end position="113"/>
    </location>
    <ligand>
        <name>S-adenosyl-L-methionine</name>
        <dbReference type="ChEBI" id="CHEBI:59789"/>
    </ligand>
</feature>
<dbReference type="InterPro" id="IPR035996">
    <property type="entry name" value="4pyrrol_Methylase_sf"/>
</dbReference>
<dbReference type="HOGENOM" id="CLU_066040_0_0_2"/>
<comment type="pathway">
    <text evidence="1">Protein modification; peptidyl-diphthamide biosynthesis.</text>
</comment>
<dbReference type="InterPro" id="IPR000878">
    <property type="entry name" value="4pyrrol_Mease"/>
</dbReference>
<dbReference type="KEGG" id="clg:Calag_1209"/>
<feature type="binding site" evidence="6">
    <location>
        <position position="8"/>
    </location>
    <ligand>
        <name>S-adenosyl-L-methionine</name>
        <dbReference type="ChEBI" id="CHEBI:59789"/>
    </ligand>
</feature>
<dbReference type="AlphaFoldDB" id="L0AAI5"/>
<keyword evidence="5 6" id="KW-0949">S-adenosyl-L-methionine</keyword>
<dbReference type="CDD" id="cd11647">
    <property type="entry name" value="DHP5_DphB"/>
    <property type="match status" value="1"/>
</dbReference>
<evidence type="ECO:0000256" key="3">
    <source>
        <dbReference type="ARBA" id="ARBA00022603"/>
    </source>
</evidence>
<gene>
    <name evidence="8" type="ordered locus">Calag_1209</name>
</gene>
<evidence type="ECO:0000256" key="6">
    <source>
        <dbReference type="PIRSR" id="PIRSR036432-1"/>
    </source>
</evidence>
<dbReference type="OrthoDB" id="39139at2157"/>
<dbReference type="GO" id="GO:0017183">
    <property type="term" value="P:protein histidyl modification to diphthamide"/>
    <property type="evidence" value="ECO:0007669"/>
    <property type="project" value="UniProtKB-UniPathway"/>
</dbReference>
<dbReference type="InterPro" id="IPR014776">
    <property type="entry name" value="4pyrrole_Mease_sub2"/>
</dbReference>
<evidence type="ECO:0000313" key="9">
    <source>
        <dbReference type="Proteomes" id="UP000010469"/>
    </source>
</evidence>
<feature type="binding site" evidence="6">
    <location>
        <position position="205"/>
    </location>
    <ligand>
        <name>S-adenosyl-L-methionine</name>
        <dbReference type="ChEBI" id="CHEBI:59789"/>
    </ligand>
</feature>
<evidence type="ECO:0000256" key="2">
    <source>
        <dbReference type="ARBA" id="ARBA00006729"/>
    </source>
</evidence>
<dbReference type="eggNOG" id="arCOG04161">
    <property type="taxonomic scope" value="Archaea"/>
</dbReference>
<keyword evidence="3" id="KW-0489">Methyltransferase</keyword>
<protein>
    <submittedName>
        <fullName evidence="8">Diphthine synthase</fullName>
    </submittedName>
</protein>
<dbReference type="Gene3D" id="3.30.950.10">
    <property type="entry name" value="Methyltransferase, Cobalt-precorrin-4 Transmethylase, Domain 2"/>
    <property type="match status" value="1"/>
</dbReference>
<dbReference type="PANTHER" id="PTHR10882">
    <property type="entry name" value="DIPHTHINE SYNTHASE"/>
    <property type="match status" value="1"/>
</dbReference>
<dbReference type="UniPathway" id="UPA00559"/>
<organism evidence="8 9">
    <name type="scientific">Caldisphaera lagunensis (strain DSM 15908 / JCM 11604 / ANMR 0165 / IC-154)</name>
    <dbReference type="NCBI Taxonomy" id="1056495"/>
    <lineage>
        <taxon>Archaea</taxon>
        <taxon>Thermoproteota</taxon>
        <taxon>Thermoprotei</taxon>
        <taxon>Acidilobales</taxon>
        <taxon>Caldisphaeraceae</taxon>
        <taxon>Caldisphaera</taxon>
    </lineage>
</organism>
<dbReference type="GeneID" id="14212469"/>
<evidence type="ECO:0000259" key="7">
    <source>
        <dbReference type="Pfam" id="PF00590"/>
    </source>
</evidence>
<dbReference type="GO" id="GO:0032259">
    <property type="term" value="P:methylation"/>
    <property type="evidence" value="ECO:0007669"/>
    <property type="project" value="UniProtKB-KW"/>
</dbReference>
<dbReference type="Proteomes" id="UP000010469">
    <property type="component" value="Chromosome"/>
</dbReference>
<accession>L0AAI5</accession>
<feature type="binding site" evidence="6">
    <location>
        <position position="87"/>
    </location>
    <ligand>
        <name>S-adenosyl-L-methionine</name>
        <dbReference type="ChEBI" id="CHEBI:59789"/>
    </ligand>
</feature>
<dbReference type="PANTHER" id="PTHR10882:SF0">
    <property type="entry name" value="DIPHTHINE METHYL ESTER SYNTHASE"/>
    <property type="match status" value="1"/>
</dbReference>
<dbReference type="Gene3D" id="3.40.1010.10">
    <property type="entry name" value="Cobalt-precorrin-4 Transmethylase, Domain 1"/>
    <property type="match status" value="1"/>
</dbReference>
<name>L0AAI5_CALLD</name>
<dbReference type="PIRSF" id="PIRSF036432">
    <property type="entry name" value="Diphthine_synth"/>
    <property type="match status" value="1"/>
</dbReference>